<organism evidence="15 16">
    <name type="scientific">Caballeronia insecticola</name>
    <dbReference type="NCBI Taxonomy" id="758793"/>
    <lineage>
        <taxon>Bacteria</taxon>
        <taxon>Pseudomonadati</taxon>
        <taxon>Pseudomonadota</taxon>
        <taxon>Betaproteobacteria</taxon>
        <taxon>Burkholderiales</taxon>
        <taxon>Burkholderiaceae</taxon>
        <taxon>Caballeronia</taxon>
    </lineage>
</organism>
<comment type="subcellular location">
    <subcellularLocation>
        <location evidence="2 11">Cytoplasm</location>
    </subcellularLocation>
</comment>
<evidence type="ECO:0000313" key="16">
    <source>
        <dbReference type="Proteomes" id="UP000013966"/>
    </source>
</evidence>
<keyword evidence="7 11" id="KW-0963">Cytoplasm</keyword>
<evidence type="ECO:0000256" key="10">
    <source>
        <dbReference type="ARBA" id="ARBA00029605"/>
    </source>
</evidence>
<evidence type="ECO:0000256" key="4">
    <source>
        <dbReference type="ARBA" id="ARBA00012568"/>
    </source>
</evidence>
<dbReference type="GO" id="GO:0004177">
    <property type="term" value="F:aminopeptidase activity"/>
    <property type="evidence" value="ECO:0007669"/>
    <property type="project" value="UniProtKB-UniRule"/>
</dbReference>
<keyword evidence="16" id="KW-1185">Reference proteome</keyword>
<dbReference type="MEROPS" id="S33.001"/>
<accession>R4WKF7</accession>
<dbReference type="AlphaFoldDB" id="R4WKF7"/>
<evidence type="ECO:0000256" key="6">
    <source>
        <dbReference type="ARBA" id="ARBA00022438"/>
    </source>
</evidence>
<dbReference type="InterPro" id="IPR002410">
    <property type="entry name" value="Peptidase_S33"/>
</dbReference>
<dbReference type="InterPro" id="IPR029058">
    <property type="entry name" value="AB_hydrolase_fold"/>
</dbReference>
<protein>
    <recommendedName>
        <fullName evidence="5 11">Proline iminopeptidase</fullName>
        <shortName evidence="11">PIP</shortName>
        <ecNumber evidence="4 11">3.4.11.5</ecNumber>
    </recommendedName>
    <alternativeName>
        <fullName evidence="10 11">Prolyl aminopeptidase</fullName>
    </alternativeName>
</protein>
<dbReference type="STRING" id="758793.BRPE64_BCDS03720"/>
<dbReference type="EMBL" id="AP013059">
    <property type="protein sequence ID" value="BAN25033.1"/>
    <property type="molecule type" value="Genomic_DNA"/>
</dbReference>
<dbReference type="KEGG" id="buo:BRPE64_BCDS03720"/>
<keyword evidence="6 11" id="KW-0031">Aminopeptidase</keyword>
<dbReference type="Proteomes" id="UP000013966">
    <property type="component" value="Chromosome 2"/>
</dbReference>
<evidence type="ECO:0000256" key="8">
    <source>
        <dbReference type="ARBA" id="ARBA00022670"/>
    </source>
</evidence>
<dbReference type="Pfam" id="PF00561">
    <property type="entry name" value="Abhydrolase_1"/>
    <property type="match status" value="1"/>
</dbReference>
<evidence type="ECO:0000256" key="9">
    <source>
        <dbReference type="ARBA" id="ARBA00022801"/>
    </source>
</evidence>
<dbReference type="PIRSF" id="PIRSF006431">
    <property type="entry name" value="Pept_S33"/>
    <property type="match status" value="1"/>
</dbReference>
<comment type="catalytic activity">
    <reaction evidence="1 11 13">
        <text>Release of N-terminal proline from a peptide.</text>
        <dbReference type="EC" id="3.4.11.5"/>
    </reaction>
</comment>
<dbReference type="PANTHER" id="PTHR43722">
    <property type="entry name" value="PROLINE IMINOPEPTIDASE"/>
    <property type="match status" value="1"/>
</dbReference>
<dbReference type="PATRIC" id="fig|758793.3.peg.3281"/>
<evidence type="ECO:0000256" key="12">
    <source>
        <dbReference type="PIRSR" id="PIRSR006431-1"/>
    </source>
</evidence>
<dbReference type="InterPro" id="IPR000073">
    <property type="entry name" value="AB_hydrolase_1"/>
</dbReference>
<dbReference type="EC" id="3.4.11.5" evidence="4 11"/>
<dbReference type="PANTHER" id="PTHR43722:SF1">
    <property type="entry name" value="PROLINE IMINOPEPTIDASE"/>
    <property type="match status" value="1"/>
</dbReference>
<evidence type="ECO:0000256" key="11">
    <source>
        <dbReference type="PIRNR" id="PIRNR006431"/>
    </source>
</evidence>
<dbReference type="NCBIfam" id="TIGR01249">
    <property type="entry name" value="pro_imino_pep_1"/>
    <property type="match status" value="1"/>
</dbReference>
<sequence length="342" mass="37636">MQQWIPAKRIRQGTRAMETQSPKEFDEGMLDVGDGHSIYWRAQGPRDAPAMLIVHGGPGGAMNLKWAEVLEQDKWRVVFFDQRGCGKSTPFGRLEHNGIDALVGDMEKLRVALNIERWALFGGSWGTTLGLAYGVAHPERCLGFLLRGVFLARREDIDWFLWDVRRVFPEAHRAFLDAIEAACGTRPTSAPQILALTEAPLARFDEAGTRLARAWTHYETTLSVVNKPEKEPSEEEKRPSAEANAAAISMALLERHYMANELPPSPLLPRIGRIAHLPCRIVHGRFDMVCPADQALDLAAHWPGAELTVVNAAGHWTFEPGNVAALRAGAAALAETLGSVAA</sequence>
<feature type="domain" description="AB hydrolase-1" evidence="14">
    <location>
        <begin position="49"/>
        <end position="319"/>
    </location>
</feature>
<evidence type="ECO:0000313" key="15">
    <source>
        <dbReference type="EMBL" id="BAN25033.1"/>
    </source>
</evidence>
<evidence type="ECO:0000256" key="13">
    <source>
        <dbReference type="RuleBase" id="RU003421"/>
    </source>
</evidence>
<dbReference type="HOGENOM" id="CLU_043739_2_2_4"/>
<feature type="active site" evidence="12">
    <location>
        <position position="287"/>
    </location>
</feature>
<name>R4WKF7_9BURK</name>
<dbReference type="InterPro" id="IPR005944">
    <property type="entry name" value="Pro_iminopeptidase"/>
</dbReference>
<reference evidence="15 16" key="1">
    <citation type="journal article" date="2013" name="Genome Announc.">
        <title>Complete Genome Sequence of Burkholderia sp. Strain RPE64, Bacterial Symbiont of the Bean Bug Riptortus pedestris.</title>
        <authorList>
            <person name="Shibata T.F."/>
            <person name="Maeda T."/>
            <person name="Nikoh N."/>
            <person name="Yamaguchi K."/>
            <person name="Oshima K."/>
            <person name="Hattori M."/>
            <person name="Nishiyama T."/>
            <person name="Hasebe M."/>
            <person name="Fukatsu T."/>
            <person name="Kikuchi Y."/>
            <person name="Shigenobu S."/>
        </authorList>
    </citation>
    <scope>NUCLEOTIDE SEQUENCE [LARGE SCALE GENOMIC DNA]</scope>
</reference>
<evidence type="ECO:0000256" key="3">
    <source>
        <dbReference type="ARBA" id="ARBA00010088"/>
    </source>
</evidence>
<dbReference type="PRINTS" id="PR00793">
    <property type="entry name" value="PROAMNOPTASE"/>
</dbReference>
<dbReference type="GO" id="GO:0006508">
    <property type="term" value="P:proteolysis"/>
    <property type="evidence" value="ECO:0007669"/>
    <property type="project" value="UniProtKB-KW"/>
</dbReference>
<evidence type="ECO:0000256" key="2">
    <source>
        <dbReference type="ARBA" id="ARBA00004496"/>
    </source>
</evidence>
<proteinExistence type="inferred from homology"/>
<dbReference type="GO" id="GO:0005737">
    <property type="term" value="C:cytoplasm"/>
    <property type="evidence" value="ECO:0007669"/>
    <property type="project" value="UniProtKB-SubCell"/>
</dbReference>
<feature type="active site" description="Proton donor" evidence="12">
    <location>
        <position position="315"/>
    </location>
</feature>
<dbReference type="Gene3D" id="3.40.50.1820">
    <property type="entry name" value="alpha/beta hydrolase"/>
    <property type="match status" value="1"/>
</dbReference>
<evidence type="ECO:0000256" key="1">
    <source>
        <dbReference type="ARBA" id="ARBA00001585"/>
    </source>
</evidence>
<evidence type="ECO:0000259" key="14">
    <source>
        <dbReference type="Pfam" id="PF00561"/>
    </source>
</evidence>
<evidence type="ECO:0000256" key="7">
    <source>
        <dbReference type="ARBA" id="ARBA00022490"/>
    </source>
</evidence>
<gene>
    <name evidence="15" type="ORF">BRPE64_BCDS03720</name>
</gene>
<dbReference type="SUPFAM" id="SSF53474">
    <property type="entry name" value="alpha/beta-Hydrolases"/>
    <property type="match status" value="1"/>
</dbReference>
<keyword evidence="9 11" id="KW-0378">Hydrolase</keyword>
<feature type="active site" description="Nucleophile" evidence="12">
    <location>
        <position position="124"/>
    </location>
</feature>
<reference evidence="15 16" key="2">
    <citation type="journal article" date="2018" name="Int. J. Syst. Evol. Microbiol.">
        <title>Burkholderia insecticola sp. nov., a gut symbiotic bacterium of the bean bug Riptortus pedestris.</title>
        <authorList>
            <person name="Takeshita K."/>
            <person name="Tamaki H."/>
            <person name="Ohbayashi T."/>
            <person name="Meng X.-Y."/>
            <person name="Sone T."/>
            <person name="Mitani Y."/>
            <person name="Peeters C."/>
            <person name="Kikuchi Y."/>
            <person name="Vandamme P."/>
        </authorList>
    </citation>
    <scope>NUCLEOTIDE SEQUENCE [LARGE SCALE GENOMIC DNA]</scope>
    <source>
        <strain evidence="15">RPE64</strain>
    </source>
</reference>
<keyword evidence="8 11" id="KW-0645">Protease</keyword>
<comment type="similarity">
    <text evidence="3 11 13">Belongs to the peptidase S33 family.</text>
</comment>
<evidence type="ECO:0000256" key="5">
    <source>
        <dbReference type="ARBA" id="ARBA00021843"/>
    </source>
</evidence>